<dbReference type="PROSITE" id="PS50157">
    <property type="entry name" value="ZINC_FINGER_C2H2_2"/>
    <property type="match status" value="4"/>
</dbReference>
<dbReference type="Proteomes" id="UP000282582">
    <property type="component" value="Unassembled WGS sequence"/>
</dbReference>
<dbReference type="Gene3D" id="3.30.160.60">
    <property type="entry name" value="Classic Zinc Finger"/>
    <property type="match status" value="4"/>
</dbReference>
<dbReference type="GO" id="GO:0008270">
    <property type="term" value="F:zinc ion binding"/>
    <property type="evidence" value="ECO:0007669"/>
    <property type="project" value="UniProtKB-KW"/>
</dbReference>
<accession>A0A3M6VY47</accession>
<dbReference type="SUPFAM" id="SSF57667">
    <property type="entry name" value="beta-beta-alpha zinc fingers"/>
    <property type="match status" value="2"/>
</dbReference>
<dbReference type="AlphaFoldDB" id="A0A3M6VY47"/>
<evidence type="ECO:0000313" key="15">
    <source>
        <dbReference type="EMBL" id="RMY00823.1"/>
    </source>
</evidence>
<feature type="domain" description="C2H2-type" evidence="11">
    <location>
        <begin position="174"/>
        <end position="201"/>
    </location>
</feature>
<dbReference type="Pfam" id="PF00096">
    <property type="entry name" value="zf-C2H2"/>
    <property type="match status" value="3"/>
</dbReference>
<dbReference type="PANTHER" id="PTHR24379">
    <property type="entry name" value="KRAB AND ZINC FINGER DOMAIN-CONTAINING"/>
    <property type="match status" value="1"/>
</dbReference>
<evidence type="ECO:0000259" key="11">
    <source>
        <dbReference type="PROSITE" id="PS50157"/>
    </source>
</evidence>
<dbReference type="GO" id="GO:0000981">
    <property type="term" value="F:DNA-binding transcription factor activity, RNA polymerase II-specific"/>
    <property type="evidence" value="ECO:0007669"/>
    <property type="project" value="UniProtKB-ARBA"/>
</dbReference>
<comment type="similarity">
    <text evidence="1">Belongs to the krueppel C2H2-type zinc-finger protein family.</text>
</comment>
<dbReference type="EMBL" id="QWIK01003094">
    <property type="protein sequence ID" value="RMX80504.1"/>
    <property type="molecule type" value="Genomic_DNA"/>
</dbReference>
<gene>
    <name evidence="15" type="ORF">D0866_15878</name>
    <name evidence="14" type="ORF">D0867_15770</name>
    <name evidence="13" type="ORF">D0868_16146</name>
    <name evidence="12" type="ORF">D0869_15870</name>
</gene>
<keyword evidence="8" id="KW-0539">Nucleus</keyword>
<evidence type="ECO:0000256" key="4">
    <source>
        <dbReference type="ARBA" id="ARBA00022771"/>
    </source>
</evidence>
<dbReference type="GO" id="GO:0000978">
    <property type="term" value="F:RNA polymerase II cis-regulatory region sequence-specific DNA binding"/>
    <property type="evidence" value="ECO:0007669"/>
    <property type="project" value="UniProtKB-ARBA"/>
</dbReference>
<evidence type="ECO:0000313" key="19">
    <source>
        <dbReference type="Proteomes" id="UP000282582"/>
    </source>
</evidence>
<evidence type="ECO:0000313" key="14">
    <source>
        <dbReference type="EMBL" id="RMX86402.1"/>
    </source>
</evidence>
<feature type="region of interest" description="Disordered" evidence="10">
    <location>
        <begin position="517"/>
        <end position="545"/>
    </location>
</feature>
<dbReference type="Proteomes" id="UP000281245">
    <property type="component" value="Unassembled WGS sequence"/>
</dbReference>
<dbReference type="PROSITE" id="PS00028">
    <property type="entry name" value="ZINC_FINGER_C2H2_1"/>
    <property type="match status" value="3"/>
</dbReference>
<evidence type="ECO:0000256" key="7">
    <source>
        <dbReference type="ARBA" id="ARBA00023163"/>
    </source>
</evidence>
<evidence type="ECO:0000256" key="2">
    <source>
        <dbReference type="ARBA" id="ARBA00022723"/>
    </source>
</evidence>
<dbReference type="FunFam" id="3.30.160.60:FF:000759">
    <property type="entry name" value="zinc finger protein 16"/>
    <property type="match status" value="1"/>
</dbReference>
<keyword evidence="5" id="KW-0862">Zinc</keyword>
<feature type="region of interest" description="Disordered" evidence="10">
    <location>
        <begin position="420"/>
        <end position="481"/>
    </location>
</feature>
<dbReference type="EMBL" id="QWIM01003436">
    <property type="protein sequence ID" value="RMY00823.1"/>
    <property type="molecule type" value="Genomic_DNA"/>
</dbReference>
<reference evidence="16 17" key="1">
    <citation type="journal article" date="2018" name="BMC Genomics">
        <title>Genomic evidence for intraspecific hybridization in a clonal and extremely halotolerant yeast.</title>
        <authorList>
            <person name="Gostincar C."/>
            <person name="Stajich J.E."/>
            <person name="Zupancic J."/>
            <person name="Zalar P."/>
            <person name="Gunde-Cimerman N."/>
        </authorList>
    </citation>
    <scope>NUCLEOTIDE SEQUENCE [LARGE SCALE GENOMIC DNA]</scope>
    <source>
        <strain evidence="15 17">EXF-6651</strain>
        <strain evidence="13 19">EXF-6654</strain>
        <strain evidence="12 18">EXF-6656</strain>
        <strain evidence="14 16">EXF-6669</strain>
    </source>
</reference>
<evidence type="ECO:0000313" key="18">
    <source>
        <dbReference type="Proteomes" id="UP000281245"/>
    </source>
</evidence>
<dbReference type="PANTHER" id="PTHR24379:SF121">
    <property type="entry name" value="C2H2-TYPE DOMAIN-CONTAINING PROTEIN"/>
    <property type="match status" value="1"/>
</dbReference>
<comment type="caution">
    <text evidence="12">The sequence shown here is derived from an EMBL/GenBank/DDBJ whole genome shotgun (WGS) entry which is preliminary data.</text>
</comment>
<sequence>MAAEFDQMLGSFSANRPQHPQMDNDVLVGLDKQLIASGWTPVPSATNPLPSPVTPTSRLAGEPAFCAGRHCCQWSDGSYVCNNHYPSAEDLDRHVAQDHAGKLPSGQPSGEYHCHWAGCSKTESFGNKPKLTRHIHSHTGHKPHQCRHPGCGKGFVTKEQLKNHETTHTRTKQHVCPECGKGFAVKTALTSHMNVHRGTKPYICDECGKGFADSSNLSKHKAIHKRAALKKSHSRRQSACTSCHDSALASPSLMGPPPGILTTFGSPYLPDFPAPSIEAATADMLPPEYCGLPCFDTHCNSTEKLPCRSASPCKSAPCSDRACSADPCNVPDCHPQDFCDFDHCFDGGQSCEFPQCSEDHQLQHYCPATEEQHCSFEPCDFGDGCTQQDCHTQFCGGVGGEHDAHHFDCFGLSDDTTTTTTLSTPSTRPSVSHHTNPSIPPSSSSGMSSWHAAGAPGGPHHLHLPQHTQFDSSSSSSTAPLDPFTLDHDGLSEGFKQLNDFIHDCGDFCACSSTTAADTPPAGGGKGEGGESDSACVSSLRIRPR</sequence>
<dbReference type="InterPro" id="IPR013087">
    <property type="entry name" value="Znf_C2H2_type"/>
</dbReference>
<evidence type="ECO:0000256" key="6">
    <source>
        <dbReference type="ARBA" id="ARBA00023015"/>
    </source>
</evidence>
<keyword evidence="3" id="KW-0677">Repeat</keyword>
<dbReference type="SMART" id="SM00355">
    <property type="entry name" value="ZnF_C2H2"/>
    <property type="match status" value="5"/>
</dbReference>
<feature type="domain" description="C2H2-type" evidence="11">
    <location>
        <begin position="112"/>
        <end position="143"/>
    </location>
</feature>
<evidence type="ECO:0000256" key="9">
    <source>
        <dbReference type="PROSITE-ProRule" id="PRU00042"/>
    </source>
</evidence>
<evidence type="ECO:0000256" key="5">
    <source>
        <dbReference type="ARBA" id="ARBA00022833"/>
    </source>
</evidence>
<dbReference type="VEuPathDB" id="FungiDB:BTJ68_04144"/>
<dbReference type="Proteomes" id="UP000276864">
    <property type="component" value="Unassembled WGS sequence"/>
</dbReference>
<evidence type="ECO:0000313" key="13">
    <source>
        <dbReference type="EMBL" id="RMX80504.1"/>
    </source>
</evidence>
<dbReference type="OrthoDB" id="3437960at2759"/>
<protein>
    <recommendedName>
        <fullName evidence="11">C2H2-type domain-containing protein</fullName>
    </recommendedName>
</protein>
<dbReference type="FunFam" id="3.30.160.60:FF:000761">
    <property type="entry name" value="Zinc finger protein 449"/>
    <property type="match status" value="1"/>
</dbReference>
<keyword evidence="7" id="KW-0804">Transcription</keyword>
<name>A0A3M6VY47_HORWE</name>
<feature type="compositionally biased region" description="Low complexity" evidence="10">
    <location>
        <begin position="420"/>
        <end position="454"/>
    </location>
</feature>
<proteinExistence type="inferred from homology"/>
<feature type="domain" description="C2H2-type" evidence="11">
    <location>
        <begin position="144"/>
        <end position="173"/>
    </location>
</feature>
<keyword evidence="4 9" id="KW-0863">Zinc-finger</keyword>
<evidence type="ECO:0000256" key="1">
    <source>
        <dbReference type="ARBA" id="ARBA00006991"/>
    </source>
</evidence>
<evidence type="ECO:0000256" key="3">
    <source>
        <dbReference type="ARBA" id="ARBA00022737"/>
    </source>
</evidence>
<evidence type="ECO:0000256" key="10">
    <source>
        <dbReference type="SAM" id="MobiDB-lite"/>
    </source>
</evidence>
<keyword evidence="2" id="KW-0479">Metal-binding</keyword>
<evidence type="ECO:0000256" key="8">
    <source>
        <dbReference type="ARBA" id="ARBA00023242"/>
    </source>
</evidence>
<dbReference type="Proteomes" id="UP000271337">
    <property type="component" value="Unassembled WGS sequence"/>
</dbReference>
<dbReference type="EMBL" id="QWIJ01002956">
    <property type="protein sequence ID" value="RMX71204.1"/>
    <property type="molecule type" value="Genomic_DNA"/>
</dbReference>
<dbReference type="InterPro" id="IPR036236">
    <property type="entry name" value="Znf_C2H2_sf"/>
</dbReference>
<evidence type="ECO:0000313" key="17">
    <source>
        <dbReference type="Proteomes" id="UP000276864"/>
    </source>
</evidence>
<evidence type="ECO:0000313" key="16">
    <source>
        <dbReference type="Proteomes" id="UP000271337"/>
    </source>
</evidence>
<keyword evidence="6" id="KW-0805">Transcription regulation</keyword>
<dbReference type="FunFam" id="3.30.160.60:FF:000125">
    <property type="entry name" value="Putative zinc finger protein 143"/>
    <property type="match status" value="1"/>
</dbReference>
<organism evidence="12 18">
    <name type="scientific">Hortaea werneckii</name>
    <name type="common">Black yeast</name>
    <name type="synonym">Cladosporium werneckii</name>
    <dbReference type="NCBI Taxonomy" id="91943"/>
    <lineage>
        <taxon>Eukaryota</taxon>
        <taxon>Fungi</taxon>
        <taxon>Dikarya</taxon>
        <taxon>Ascomycota</taxon>
        <taxon>Pezizomycotina</taxon>
        <taxon>Dothideomycetes</taxon>
        <taxon>Dothideomycetidae</taxon>
        <taxon>Mycosphaerellales</taxon>
        <taxon>Teratosphaeriaceae</taxon>
        <taxon>Hortaea</taxon>
    </lineage>
</organism>
<evidence type="ECO:0000313" key="12">
    <source>
        <dbReference type="EMBL" id="RMX71204.1"/>
    </source>
</evidence>
<dbReference type="EMBL" id="QWIL01003524">
    <property type="protein sequence ID" value="RMX86402.1"/>
    <property type="molecule type" value="Genomic_DNA"/>
</dbReference>
<feature type="domain" description="C2H2-type" evidence="11">
    <location>
        <begin position="202"/>
        <end position="224"/>
    </location>
</feature>